<dbReference type="Proteomes" id="UP000027135">
    <property type="component" value="Unassembled WGS sequence"/>
</dbReference>
<dbReference type="AlphaFoldDB" id="A0A067R8S7"/>
<dbReference type="InParanoid" id="A0A067R8S7"/>
<keyword evidence="2" id="KW-1185">Reference proteome</keyword>
<dbReference type="EMBL" id="KK852620">
    <property type="protein sequence ID" value="KDR20046.1"/>
    <property type="molecule type" value="Genomic_DNA"/>
</dbReference>
<protein>
    <recommendedName>
        <fullName evidence="3">Reverse transcriptase domain-containing protein</fullName>
    </recommendedName>
</protein>
<gene>
    <name evidence="1" type="ORF">L798_05438</name>
</gene>
<evidence type="ECO:0008006" key="3">
    <source>
        <dbReference type="Google" id="ProtNLM"/>
    </source>
</evidence>
<evidence type="ECO:0000313" key="2">
    <source>
        <dbReference type="Proteomes" id="UP000027135"/>
    </source>
</evidence>
<reference evidence="1 2" key="1">
    <citation type="journal article" date="2014" name="Nat. Commun.">
        <title>Molecular traces of alternative social organization in a termite genome.</title>
        <authorList>
            <person name="Terrapon N."/>
            <person name="Li C."/>
            <person name="Robertson H.M."/>
            <person name="Ji L."/>
            <person name="Meng X."/>
            <person name="Booth W."/>
            <person name="Chen Z."/>
            <person name="Childers C.P."/>
            <person name="Glastad K.M."/>
            <person name="Gokhale K."/>
            <person name="Gowin J."/>
            <person name="Gronenberg W."/>
            <person name="Hermansen R.A."/>
            <person name="Hu H."/>
            <person name="Hunt B.G."/>
            <person name="Huylmans A.K."/>
            <person name="Khalil S.M."/>
            <person name="Mitchell R.D."/>
            <person name="Munoz-Torres M.C."/>
            <person name="Mustard J.A."/>
            <person name="Pan H."/>
            <person name="Reese J.T."/>
            <person name="Scharf M.E."/>
            <person name="Sun F."/>
            <person name="Vogel H."/>
            <person name="Xiao J."/>
            <person name="Yang W."/>
            <person name="Yang Z."/>
            <person name="Yang Z."/>
            <person name="Zhou J."/>
            <person name="Zhu J."/>
            <person name="Brent C.S."/>
            <person name="Elsik C.G."/>
            <person name="Goodisman M.A."/>
            <person name="Liberles D.A."/>
            <person name="Roe R.M."/>
            <person name="Vargo E.L."/>
            <person name="Vilcinskas A."/>
            <person name="Wang J."/>
            <person name="Bornberg-Bauer E."/>
            <person name="Korb J."/>
            <person name="Zhang G."/>
            <person name="Liebig J."/>
        </authorList>
    </citation>
    <scope>NUCLEOTIDE SEQUENCE [LARGE SCALE GENOMIC DNA]</scope>
    <source>
        <tissue evidence="1">Whole organism</tissue>
    </source>
</reference>
<accession>A0A067R8S7</accession>
<proteinExistence type="predicted"/>
<name>A0A067R8S7_ZOONE</name>
<evidence type="ECO:0000313" key="1">
    <source>
        <dbReference type="EMBL" id="KDR20046.1"/>
    </source>
</evidence>
<organism evidence="1 2">
    <name type="scientific">Zootermopsis nevadensis</name>
    <name type="common">Dampwood termite</name>
    <dbReference type="NCBI Taxonomy" id="136037"/>
    <lineage>
        <taxon>Eukaryota</taxon>
        <taxon>Metazoa</taxon>
        <taxon>Ecdysozoa</taxon>
        <taxon>Arthropoda</taxon>
        <taxon>Hexapoda</taxon>
        <taxon>Insecta</taxon>
        <taxon>Pterygota</taxon>
        <taxon>Neoptera</taxon>
        <taxon>Polyneoptera</taxon>
        <taxon>Dictyoptera</taxon>
        <taxon>Blattodea</taxon>
        <taxon>Blattoidea</taxon>
        <taxon>Termitoidae</taxon>
        <taxon>Termopsidae</taxon>
        <taxon>Zootermopsis</taxon>
    </lineage>
</organism>
<sequence length="51" mass="6226">MNQTIGGDQRGFRRNRSTTDQIFRIRQILEKKWEYNGKVQLFLDFRKAYDS</sequence>